<evidence type="ECO:0000313" key="3">
    <source>
        <dbReference type="EMBL" id="KAK1798175.1"/>
    </source>
</evidence>
<proteinExistence type="inferred from homology"/>
<dbReference type="InterPro" id="IPR015943">
    <property type="entry name" value="WD40/YVTN_repeat-like_dom_sf"/>
</dbReference>
<reference evidence="3" key="1">
    <citation type="submission" date="2023-03" db="EMBL/GenBank/DDBJ databases">
        <title>Electrophorus voltai genome.</title>
        <authorList>
            <person name="Bian C."/>
        </authorList>
    </citation>
    <scope>NUCLEOTIDE SEQUENCE</scope>
    <source>
        <strain evidence="3">CB-2022</strain>
        <tissue evidence="3">Muscle</tissue>
    </source>
</reference>
<gene>
    <name evidence="3" type="ORF">P4O66_000669</name>
</gene>
<comment type="similarity">
    <text evidence="1">Belongs to the WD repeat coronin family.</text>
</comment>
<organism evidence="3 4">
    <name type="scientific">Electrophorus voltai</name>
    <dbReference type="NCBI Taxonomy" id="2609070"/>
    <lineage>
        <taxon>Eukaryota</taxon>
        <taxon>Metazoa</taxon>
        <taxon>Chordata</taxon>
        <taxon>Craniata</taxon>
        <taxon>Vertebrata</taxon>
        <taxon>Euteleostomi</taxon>
        <taxon>Actinopterygii</taxon>
        <taxon>Neopterygii</taxon>
        <taxon>Teleostei</taxon>
        <taxon>Ostariophysi</taxon>
        <taxon>Gymnotiformes</taxon>
        <taxon>Gymnotoidei</taxon>
        <taxon>Gymnotidae</taxon>
        <taxon>Electrophorus</taxon>
    </lineage>
</organism>
<accession>A0AAD8ZFP6</accession>
<evidence type="ECO:0000313" key="4">
    <source>
        <dbReference type="Proteomes" id="UP001239994"/>
    </source>
</evidence>
<dbReference type="Gene3D" id="2.130.10.10">
    <property type="entry name" value="YVTN repeat-like/Quinoprotein amine dehydrogenase"/>
    <property type="match status" value="1"/>
</dbReference>
<name>A0AAD8ZFP6_9TELE</name>
<dbReference type="Proteomes" id="UP001239994">
    <property type="component" value="Unassembled WGS sequence"/>
</dbReference>
<dbReference type="PANTHER" id="PTHR10856">
    <property type="entry name" value="CORONIN"/>
    <property type="match status" value="1"/>
</dbReference>
<sequence>MFILDAGGLSSIAPGHTCMPSCTPKLGNCAQGLQTNRDSRVLWVKDDYILTTGFNQHRQQEVKLWDTRSLNSSLSSVSLGTSNGYEHRVVAFSGSPHLCLVTPTQPPRLPTPEETHEHYPRPRTVLAPRSRDTTHPAPPTPQRLALPTLAGLGRPGYTPNGSCRAGVEAIALRVCPYGLCIRKQQAHGAVPSFVAEVPDPGPRPTGLQ</sequence>
<keyword evidence="4" id="KW-1185">Reference proteome</keyword>
<evidence type="ECO:0000256" key="1">
    <source>
        <dbReference type="ARBA" id="ARBA00009482"/>
    </source>
</evidence>
<comment type="caution">
    <text evidence="3">The sequence shown here is derived from an EMBL/GenBank/DDBJ whole genome shotgun (WGS) entry which is preliminary data.</text>
</comment>
<dbReference type="InterPro" id="IPR015505">
    <property type="entry name" value="Coronin"/>
</dbReference>
<protein>
    <submittedName>
        <fullName evidence="3">Uncharacterized protein</fullName>
    </submittedName>
</protein>
<dbReference type="PANTHER" id="PTHR10856:SF20">
    <property type="entry name" value="CORONIN-7"/>
    <property type="match status" value="1"/>
</dbReference>
<dbReference type="EMBL" id="JAROKS010000012">
    <property type="protein sequence ID" value="KAK1798175.1"/>
    <property type="molecule type" value="Genomic_DNA"/>
</dbReference>
<evidence type="ECO:0000256" key="2">
    <source>
        <dbReference type="SAM" id="MobiDB-lite"/>
    </source>
</evidence>
<feature type="region of interest" description="Disordered" evidence="2">
    <location>
        <begin position="106"/>
        <end position="146"/>
    </location>
</feature>
<feature type="compositionally biased region" description="Basic and acidic residues" evidence="2">
    <location>
        <begin position="111"/>
        <end position="120"/>
    </location>
</feature>
<dbReference type="AlphaFoldDB" id="A0AAD8ZFP6"/>